<name>A0ABV8RU66_9SPHN</name>
<evidence type="ECO:0000313" key="3">
    <source>
        <dbReference type="Proteomes" id="UP001595828"/>
    </source>
</evidence>
<organism evidence="2 3">
    <name type="scientific">Novosphingobium tardum</name>
    <dbReference type="NCBI Taxonomy" id="1538021"/>
    <lineage>
        <taxon>Bacteria</taxon>
        <taxon>Pseudomonadati</taxon>
        <taxon>Pseudomonadota</taxon>
        <taxon>Alphaproteobacteria</taxon>
        <taxon>Sphingomonadales</taxon>
        <taxon>Sphingomonadaceae</taxon>
        <taxon>Novosphingobium</taxon>
    </lineage>
</organism>
<accession>A0ABV8RU66</accession>
<evidence type="ECO:0000256" key="1">
    <source>
        <dbReference type="SAM" id="MobiDB-lite"/>
    </source>
</evidence>
<comment type="caution">
    <text evidence="2">The sequence shown here is derived from an EMBL/GenBank/DDBJ whole genome shotgun (WGS) entry which is preliminary data.</text>
</comment>
<gene>
    <name evidence="2" type="ORF">ACFO0A_15155</name>
</gene>
<feature type="compositionally biased region" description="Low complexity" evidence="1">
    <location>
        <begin position="25"/>
        <end position="42"/>
    </location>
</feature>
<reference evidence="3" key="1">
    <citation type="journal article" date="2019" name="Int. J. Syst. Evol. Microbiol.">
        <title>The Global Catalogue of Microorganisms (GCM) 10K type strain sequencing project: providing services to taxonomists for standard genome sequencing and annotation.</title>
        <authorList>
            <consortium name="The Broad Institute Genomics Platform"/>
            <consortium name="The Broad Institute Genome Sequencing Center for Infectious Disease"/>
            <person name="Wu L."/>
            <person name="Ma J."/>
        </authorList>
    </citation>
    <scope>NUCLEOTIDE SEQUENCE [LARGE SCALE GENOMIC DNA]</scope>
    <source>
        <strain evidence="3">CGMCC 1.12989</strain>
    </source>
</reference>
<evidence type="ECO:0000313" key="2">
    <source>
        <dbReference type="EMBL" id="MFC4296392.1"/>
    </source>
</evidence>
<dbReference type="RefSeq" id="WP_379539992.1">
    <property type="nucleotide sequence ID" value="NZ_JBHSDR010000008.1"/>
</dbReference>
<feature type="region of interest" description="Disordered" evidence="1">
    <location>
        <begin position="1"/>
        <end position="42"/>
    </location>
</feature>
<proteinExistence type="predicted"/>
<keyword evidence="3" id="KW-1185">Reference proteome</keyword>
<protein>
    <submittedName>
        <fullName evidence="2">Uncharacterized protein</fullName>
    </submittedName>
</protein>
<dbReference type="EMBL" id="JBHSDR010000008">
    <property type="protein sequence ID" value="MFC4296392.1"/>
    <property type="molecule type" value="Genomic_DNA"/>
</dbReference>
<dbReference type="Proteomes" id="UP001595828">
    <property type="component" value="Unassembled WGS sequence"/>
</dbReference>
<sequence length="64" mass="6404">MSVSTTNDHRPPAAGLFGGYPAEVPPADAAGAEGKAGEAKAAPLASRAASFSELFLVTGPRRHA</sequence>